<gene>
    <name evidence="2" type="ORF">PVT68_00295</name>
</gene>
<evidence type="ECO:0000313" key="2">
    <source>
        <dbReference type="EMBL" id="WGL16761.1"/>
    </source>
</evidence>
<sequence>MDCRYKSLMAITLTSLLSSTAAADQATTKGNLEIKSEDGNFSASLGGRIHFDTYLFDTDLEDPISTTEFRRARITLKGNIYAWSYVLEQDFTGGDTLSGYRDVYLAHEFLNGEIRIGQFKPFRSMAEMTSSNEITMLERPFSSATGLYEGNQFQQGIGWTGVMDCFTVGMMAFNLRDAGTPRNEGVGAAGRVAWHPINTDEATFHLGTAISYENANQGSQALIAEADYAGRRGPSQLMAMSPTGDASTASLELAGSYGPLYLQAEYVIGGLEGDYYLSEEAFAEEFGAPAPFPCDPEFGCYIDNQTIQTWYIQGSWMLTGEHKTYSKKRGAFSSAKPSGDGLWGAAWELTFRYDTMENRDISHLQARSTIIGLNIYANRNVRFMLNYIMGDDDFTGDDTNQFGVRAQIGW</sequence>
<evidence type="ECO:0000256" key="1">
    <source>
        <dbReference type="SAM" id="SignalP"/>
    </source>
</evidence>
<name>A0ABY8NCX2_9GAMM</name>
<dbReference type="EMBL" id="CP118605">
    <property type="protein sequence ID" value="WGL16761.1"/>
    <property type="molecule type" value="Genomic_DNA"/>
</dbReference>
<evidence type="ECO:0000313" key="3">
    <source>
        <dbReference type="Proteomes" id="UP001236500"/>
    </source>
</evidence>
<proteinExistence type="predicted"/>
<dbReference type="RefSeq" id="WP_280320582.1">
    <property type="nucleotide sequence ID" value="NZ_CP118605.1"/>
</dbReference>
<feature type="signal peptide" evidence="1">
    <location>
        <begin position="1"/>
        <end position="23"/>
    </location>
</feature>
<protein>
    <submittedName>
        <fullName evidence="2">Porin</fullName>
    </submittedName>
</protein>
<accession>A0ABY8NCX2</accession>
<keyword evidence="3" id="KW-1185">Reference proteome</keyword>
<dbReference type="InterPro" id="IPR023614">
    <property type="entry name" value="Porin_dom_sf"/>
</dbReference>
<organism evidence="2 3">
    <name type="scientific">Microbulbifer bruguierae</name>
    <dbReference type="NCBI Taxonomy" id="3029061"/>
    <lineage>
        <taxon>Bacteria</taxon>
        <taxon>Pseudomonadati</taxon>
        <taxon>Pseudomonadota</taxon>
        <taxon>Gammaproteobacteria</taxon>
        <taxon>Cellvibrionales</taxon>
        <taxon>Microbulbiferaceae</taxon>
        <taxon>Microbulbifer</taxon>
    </lineage>
</organism>
<dbReference type="Proteomes" id="UP001236500">
    <property type="component" value="Chromosome"/>
</dbReference>
<dbReference type="Gene3D" id="2.40.160.10">
    <property type="entry name" value="Porin"/>
    <property type="match status" value="1"/>
</dbReference>
<dbReference type="Pfam" id="PF07396">
    <property type="entry name" value="Porin_O_P"/>
    <property type="match status" value="1"/>
</dbReference>
<keyword evidence="1" id="KW-0732">Signal</keyword>
<feature type="chain" id="PRO_5047509939" evidence="1">
    <location>
        <begin position="24"/>
        <end position="410"/>
    </location>
</feature>
<dbReference type="InterPro" id="IPR010870">
    <property type="entry name" value="Porin_O/P"/>
</dbReference>
<reference evidence="2 3" key="1">
    <citation type="submission" date="2023-02" db="EMBL/GenBank/DDBJ databases">
        <title>Description and genomic characterization of Microbulbifer bruguierae sp. nov., isolated from the sediment of mangrove plant Bruguiera sexangula.</title>
        <authorList>
            <person name="Long M."/>
        </authorList>
    </citation>
    <scope>NUCLEOTIDE SEQUENCE [LARGE SCALE GENOMIC DNA]</scope>
    <source>
        <strain evidence="2 3">H12</strain>
    </source>
</reference>
<dbReference type="SUPFAM" id="SSF56935">
    <property type="entry name" value="Porins"/>
    <property type="match status" value="1"/>
</dbReference>